<keyword evidence="3 6" id="KW-0812">Transmembrane</keyword>
<dbReference type="STRING" id="758825.SAMN02982985_04918"/>
<evidence type="ECO:0000256" key="3">
    <source>
        <dbReference type="ARBA" id="ARBA00022692"/>
    </source>
</evidence>
<comment type="subcellular location">
    <subcellularLocation>
        <location evidence="1">Cell membrane</location>
        <topology evidence="1">Multi-pass membrane protein</topology>
    </subcellularLocation>
</comment>
<keyword evidence="4 6" id="KW-1133">Transmembrane helix</keyword>
<feature type="transmembrane region" description="Helical" evidence="6">
    <location>
        <begin position="409"/>
        <end position="429"/>
    </location>
</feature>
<dbReference type="Proteomes" id="UP000199470">
    <property type="component" value="Unassembled WGS sequence"/>
</dbReference>
<evidence type="ECO:0000313" key="7">
    <source>
        <dbReference type="EMBL" id="SFM67298.1"/>
    </source>
</evidence>
<evidence type="ECO:0000256" key="6">
    <source>
        <dbReference type="SAM" id="Phobius"/>
    </source>
</evidence>
<accession>A0A1I4SRY2</accession>
<feature type="transmembrane region" description="Helical" evidence="6">
    <location>
        <begin position="324"/>
        <end position="348"/>
    </location>
</feature>
<feature type="transmembrane region" description="Helical" evidence="6">
    <location>
        <begin position="125"/>
        <end position="146"/>
    </location>
</feature>
<organism evidence="7 8">
    <name type="scientific">Rugamonas rubra</name>
    <dbReference type="NCBI Taxonomy" id="758825"/>
    <lineage>
        <taxon>Bacteria</taxon>
        <taxon>Pseudomonadati</taxon>
        <taxon>Pseudomonadota</taxon>
        <taxon>Betaproteobacteria</taxon>
        <taxon>Burkholderiales</taxon>
        <taxon>Oxalobacteraceae</taxon>
        <taxon>Telluria group</taxon>
        <taxon>Rugamonas</taxon>
    </lineage>
</organism>
<keyword evidence="8" id="KW-1185">Reference proteome</keyword>
<dbReference type="InterPro" id="IPR001851">
    <property type="entry name" value="ABC_transp_permease"/>
</dbReference>
<sequence>MKAGHIENGMGSQLDGPLEGRVKRHNESRLSFAPLNLGRHLAWGGYAALLLLAPLVFAKGGALTLLSQMGTVMIFGLSYNMLLGQGGMLSFGHAVYSGLGAFFAIHAMNAAAASGGVWSGLPVSLVPLVGGVAGMGFGVVFGYVTTRKAGTTFAMITLGLVELVFASSLMFPGFFGGEGGVTTNRVMGAAPFGITFGPQIQVYYLIAAWLFVCTVAMYAFTHTPLGRLINAVRDNPERVEFIGYDTRWVRYLTLILSAFFAGVSGGLAAINFEIVSAENVSALRSGSVLLFTFIGGIGFFFGPLLGAVVGVLFAVLLSDFTPAWQLYLGLFFVLLVRYAPAGLASLLMQLLRLALHGKLGRVGPSLGMMGLAVLPGLLGLIGAVEMLYHLTLDSADGSVKRLFGLNADTATALPWCVAGAMVLLGVLAWRRCQPSFQSAWQTANAEIALKTGSAGR</sequence>
<proteinExistence type="predicted"/>
<dbReference type="EMBL" id="FOTW01000027">
    <property type="protein sequence ID" value="SFM67298.1"/>
    <property type="molecule type" value="Genomic_DNA"/>
</dbReference>
<dbReference type="GO" id="GO:0005886">
    <property type="term" value="C:plasma membrane"/>
    <property type="evidence" value="ECO:0007669"/>
    <property type="project" value="UniProtKB-SubCell"/>
</dbReference>
<dbReference type="PANTHER" id="PTHR30482">
    <property type="entry name" value="HIGH-AFFINITY BRANCHED-CHAIN AMINO ACID TRANSPORT SYSTEM PERMEASE"/>
    <property type="match status" value="1"/>
</dbReference>
<feature type="transmembrane region" description="Helical" evidence="6">
    <location>
        <begin position="202"/>
        <end position="220"/>
    </location>
</feature>
<evidence type="ECO:0000256" key="2">
    <source>
        <dbReference type="ARBA" id="ARBA00022475"/>
    </source>
</evidence>
<dbReference type="AlphaFoldDB" id="A0A1I4SRY2"/>
<evidence type="ECO:0000256" key="1">
    <source>
        <dbReference type="ARBA" id="ARBA00004651"/>
    </source>
</evidence>
<evidence type="ECO:0000313" key="8">
    <source>
        <dbReference type="Proteomes" id="UP000199470"/>
    </source>
</evidence>
<name>A0A1I4SRY2_9BURK</name>
<keyword evidence="2" id="KW-1003">Cell membrane</keyword>
<feature type="transmembrane region" description="Helical" evidence="6">
    <location>
        <begin position="153"/>
        <end position="175"/>
    </location>
</feature>
<keyword evidence="5 6" id="KW-0472">Membrane</keyword>
<evidence type="ECO:0000256" key="5">
    <source>
        <dbReference type="ARBA" id="ARBA00023136"/>
    </source>
</evidence>
<feature type="transmembrane region" description="Helical" evidence="6">
    <location>
        <begin position="290"/>
        <end position="317"/>
    </location>
</feature>
<evidence type="ECO:0000256" key="4">
    <source>
        <dbReference type="ARBA" id="ARBA00022989"/>
    </source>
</evidence>
<gene>
    <name evidence="7" type="ORF">SAMN02982985_04918</name>
</gene>
<feature type="transmembrane region" description="Helical" evidence="6">
    <location>
        <begin position="37"/>
        <end position="57"/>
    </location>
</feature>
<dbReference type="GO" id="GO:0015658">
    <property type="term" value="F:branched-chain amino acid transmembrane transporter activity"/>
    <property type="evidence" value="ECO:0007669"/>
    <property type="project" value="InterPro"/>
</dbReference>
<protein>
    <submittedName>
        <fullName evidence="7">Amino acid/amide ABC transporter membrane protein 2, HAAT family (TC 3.A.1.4.-)</fullName>
    </submittedName>
</protein>
<reference evidence="7 8" key="1">
    <citation type="submission" date="2016-10" db="EMBL/GenBank/DDBJ databases">
        <authorList>
            <person name="de Groot N.N."/>
        </authorList>
    </citation>
    <scope>NUCLEOTIDE SEQUENCE [LARGE SCALE GENOMIC DNA]</scope>
    <source>
        <strain evidence="7 8">ATCC 43154</strain>
    </source>
</reference>
<feature type="transmembrane region" description="Helical" evidence="6">
    <location>
        <begin position="248"/>
        <end position="270"/>
    </location>
</feature>
<dbReference type="CDD" id="cd06581">
    <property type="entry name" value="TM_PBP1_LivM_like"/>
    <property type="match status" value="1"/>
</dbReference>
<dbReference type="PANTHER" id="PTHR30482:SF17">
    <property type="entry name" value="ABC TRANSPORTER ATP-BINDING PROTEIN"/>
    <property type="match status" value="1"/>
</dbReference>
<dbReference type="Pfam" id="PF02653">
    <property type="entry name" value="BPD_transp_2"/>
    <property type="match status" value="1"/>
</dbReference>
<dbReference type="InterPro" id="IPR043428">
    <property type="entry name" value="LivM-like"/>
</dbReference>
<feature type="transmembrane region" description="Helical" evidence="6">
    <location>
        <begin position="94"/>
        <end position="113"/>
    </location>
</feature>
<feature type="transmembrane region" description="Helical" evidence="6">
    <location>
        <begin position="368"/>
        <end position="388"/>
    </location>
</feature>